<name>A0A4R1QH79_9BACL</name>
<proteinExistence type="predicted"/>
<dbReference type="AlphaFoldDB" id="A0A4R1QH79"/>
<comment type="caution">
    <text evidence="2">The sequence shown here is derived from an EMBL/GenBank/DDBJ whole genome shotgun (WGS) entry which is preliminary data.</text>
</comment>
<feature type="transmembrane region" description="Helical" evidence="1">
    <location>
        <begin position="337"/>
        <end position="355"/>
    </location>
</feature>
<feature type="transmembrane region" description="Helical" evidence="1">
    <location>
        <begin position="194"/>
        <end position="213"/>
    </location>
</feature>
<keyword evidence="1" id="KW-1133">Transmembrane helix</keyword>
<gene>
    <name evidence="2" type="ORF">EDD69_103122</name>
</gene>
<feature type="transmembrane region" description="Helical" evidence="1">
    <location>
        <begin position="117"/>
        <end position="139"/>
    </location>
</feature>
<protein>
    <recommendedName>
        <fullName evidence="4">Dolichyl-phosphate-mannose-protein mannosyltransferase</fullName>
    </recommendedName>
</protein>
<feature type="transmembrane region" description="Helical" evidence="1">
    <location>
        <begin position="314"/>
        <end position="330"/>
    </location>
</feature>
<dbReference type="EMBL" id="SLUL01000003">
    <property type="protein sequence ID" value="TCL51880.1"/>
    <property type="molecule type" value="Genomic_DNA"/>
</dbReference>
<dbReference type="Proteomes" id="UP000295658">
    <property type="component" value="Unassembled WGS sequence"/>
</dbReference>
<keyword evidence="1" id="KW-0472">Membrane</keyword>
<keyword evidence="3" id="KW-1185">Reference proteome</keyword>
<evidence type="ECO:0008006" key="4">
    <source>
        <dbReference type="Google" id="ProtNLM"/>
    </source>
</evidence>
<sequence length="467" mass="54029">MIFRRFSTMISIGSLLFVYYVFFAYASPYAATWDQVDFALALDRYDLLAMQPHFPGYPYFILGGIMVHSFVENPAQALAIWNGLVMMSATIPIFLLAKQYVKAHAWLLTALIQSLSYVILIVTQPMSEGAAIAVLWWYIWSLERTLRSSKWSAQLLPLFLFSVIVGIRLSYFPFGVGILYVWWKTIRNFKRIALYFLLACLFQLLWIGAVAATEGGITNFIKLALSFTSGHFQQWGGAISTDDQPFWHRLLTLVFYNIIWTGVACQSVVLLIFWGMVVLFNRGKINMSPMYRWLMASYFSWALFAQNIDKPRHIVPFVGLLIFFVLVRFFHASPRFYAMAIIVLVTQLVVGANAAREQATQLPAVYQLAYDFQEKDEKFVMFTWEETRVLQYLNVSFPHERVFSFDVFEREKANYPNATVYVTDHVVKGFQAQGIDVSKHIRKVKTYHSSRLSDPVYGRITVYEWME</sequence>
<keyword evidence="1" id="KW-0812">Transmembrane</keyword>
<feature type="transmembrane region" description="Helical" evidence="1">
    <location>
        <begin position="254"/>
        <end position="279"/>
    </location>
</feature>
<organism evidence="2 3">
    <name type="scientific">Thermolongibacillus altinsuensis</name>
    <dbReference type="NCBI Taxonomy" id="575256"/>
    <lineage>
        <taxon>Bacteria</taxon>
        <taxon>Bacillati</taxon>
        <taxon>Bacillota</taxon>
        <taxon>Bacilli</taxon>
        <taxon>Bacillales</taxon>
        <taxon>Anoxybacillaceae</taxon>
        <taxon>Thermolongibacillus</taxon>
    </lineage>
</organism>
<reference evidence="2 3" key="1">
    <citation type="submission" date="2019-03" db="EMBL/GenBank/DDBJ databases">
        <title>Genomic Encyclopedia of Type Strains, Phase IV (KMG-IV): sequencing the most valuable type-strain genomes for metagenomic binning, comparative biology and taxonomic classification.</title>
        <authorList>
            <person name="Goeker M."/>
        </authorList>
    </citation>
    <scope>NUCLEOTIDE SEQUENCE [LARGE SCALE GENOMIC DNA]</scope>
    <source>
        <strain evidence="2 3">DSM 24979</strain>
    </source>
</reference>
<evidence type="ECO:0000313" key="3">
    <source>
        <dbReference type="Proteomes" id="UP000295658"/>
    </source>
</evidence>
<dbReference type="RefSeq" id="WP_243643032.1">
    <property type="nucleotide sequence ID" value="NZ_SLUL01000003.1"/>
</dbReference>
<evidence type="ECO:0000313" key="2">
    <source>
        <dbReference type="EMBL" id="TCL51880.1"/>
    </source>
</evidence>
<feature type="transmembrane region" description="Helical" evidence="1">
    <location>
        <begin position="12"/>
        <end position="31"/>
    </location>
</feature>
<evidence type="ECO:0000256" key="1">
    <source>
        <dbReference type="SAM" id="Phobius"/>
    </source>
</evidence>
<feature type="transmembrane region" description="Helical" evidence="1">
    <location>
        <begin position="78"/>
        <end position="97"/>
    </location>
</feature>
<feature type="transmembrane region" description="Helical" evidence="1">
    <location>
        <begin position="159"/>
        <end position="182"/>
    </location>
</feature>
<accession>A0A4R1QH79</accession>